<dbReference type="EMBL" id="APVH01000012">
    <property type="protein sequence ID" value="EPX84770.1"/>
    <property type="molecule type" value="Genomic_DNA"/>
</dbReference>
<protein>
    <submittedName>
        <fullName evidence="1">Uncharacterized protein</fullName>
    </submittedName>
</protein>
<proteinExistence type="predicted"/>
<sequence length="312" mass="34185">MDKRTEQLTRIAAGVREFLAPRWPAIHAELDPISPAPAIPSTHCCRESSVFGLIVLEALGFEGWRIESGDVPVDESDTDLPLDILDIRGLGVADDGVKSIPHTWLVNDDEDLVLDLTADQFGSILVSTADVALLETATTLRETYVPEISEHAEDSWSDTPDLISRPVAWTKDPEFSKMLATLSDDLWMVADLDRVRSVPPADIHDAISEIRACSFDDWMPTDPISALEKIELYRKLDAAQASRPHPQARQDATEALRDLLNSTAAAGAPWDPATPGADPETERAYVLAAATSYLLREDEIARRVEEASAPTP</sequence>
<reference evidence="2" key="1">
    <citation type="journal article" date="2014" name="Stand. Genomic Sci.">
        <title>Genome sequence of the exopolysaccharide-producing Salipiger mucosus type strain (DSM 16094(T)), a moderately halophilic member of the Roseobacter clade.</title>
        <authorList>
            <person name="Riedel T."/>
            <person name="Spring S."/>
            <person name="Fiebig A."/>
            <person name="Petersen J."/>
            <person name="Kyrpides N.C."/>
            <person name="Goker M."/>
            <person name="Klenk H.P."/>
        </authorList>
    </citation>
    <scope>NUCLEOTIDE SEQUENCE [LARGE SCALE GENOMIC DNA]</scope>
    <source>
        <strain evidence="2">DSM 16094</strain>
    </source>
</reference>
<comment type="caution">
    <text evidence="1">The sequence shown here is derived from an EMBL/GenBank/DDBJ whole genome shotgun (WGS) entry which is preliminary data.</text>
</comment>
<dbReference type="AlphaFoldDB" id="S9S3J5"/>
<evidence type="ECO:0000313" key="1">
    <source>
        <dbReference type="EMBL" id="EPX84770.1"/>
    </source>
</evidence>
<dbReference type="Proteomes" id="UP000015347">
    <property type="component" value="Unassembled WGS sequence"/>
</dbReference>
<name>S9S3J5_9RHOB</name>
<keyword evidence="2" id="KW-1185">Reference proteome</keyword>
<organism evidence="1 2">
    <name type="scientific">Salipiger mucosus DSM 16094</name>
    <dbReference type="NCBI Taxonomy" id="1123237"/>
    <lineage>
        <taxon>Bacteria</taxon>
        <taxon>Pseudomonadati</taxon>
        <taxon>Pseudomonadota</taxon>
        <taxon>Alphaproteobacteria</taxon>
        <taxon>Rhodobacterales</taxon>
        <taxon>Roseobacteraceae</taxon>
        <taxon>Salipiger</taxon>
    </lineage>
</organism>
<accession>S9S3J5</accession>
<evidence type="ECO:0000313" key="2">
    <source>
        <dbReference type="Proteomes" id="UP000015347"/>
    </source>
</evidence>
<dbReference type="HOGENOM" id="CLU_891073_0_0_5"/>
<gene>
    <name evidence="1" type="ORF">Salmuc_01343</name>
</gene>
<dbReference type="RefSeq" id="WP_020042157.1">
    <property type="nucleotide sequence ID" value="NZ_KE557274.1"/>
</dbReference>